<evidence type="ECO:0000313" key="2">
    <source>
        <dbReference type="Proteomes" id="UP000609346"/>
    </source>
</evidence>
<comment type="caution">
    <text evidence="1">The sequence shown here is derived from an EMBL/GenBank/DDBJ whole genome shotgun (WGS) entry which is preliminary data.</text>
</comment>
<keyword evidence="2" id="KW-1185">Reference proteome</keyword>
<protein>
    <submittedName>
        <fullName evidence="1">Phage tail assembly protein</fullName>
    </submittedName>
</protein>
<reference evidence="1 2" key="1">
    <citation type="submission" date="2020-09" db="EMBL/GenBank/DDBJ databases">
        <title>Paenibacillus sp. strain PR3 16S rRNA gene Genome sequencing and assembly.</title>
        <authorList>
            <person name="Kim J."/>
        </authorList>
    </citation>
    <scope>NUCLEOTIDE SEQUENCE [LARGE SCALE GENOMIC DNA]</scope>
    <source>
        <strain evidence="1 2">PR3</strain>
    </source>
</reference>
<dbReference type="Proteomes" id="UP000609346">
    <property type="component" value="Unassembled WGS sequence"/>
</dbReference>
<proteinExistence type="predicted"/>
<sequence>MSFMTEYEFTLPRGYVDKHGNLHKHGTMRLATAADEILPLRDPRVQQNAAYLTIILLSRVITKLGDLPVINPGVIEGLFSSDLAYLQQLYARINEGEGSDIDAECPQCEHRFKARVLVSGEV</sequence>
<organism evidence="1 2">
    <name type="scientific">Paenibacillus terricola</name>
    <dbReference type="NCBI Taxonomy" id="2763503"/>
    <lineage>
        <taxon>Bacteria</taxon>
        <taxon>Bacillati</taxon>
        <taxon>Bacillota</taxon>
        <taxon>Bacilli</taxon>
        <taxon>Bacillales</taxon>
        <taxon>Paenibacillaceae</taxon>
        <taxon>Paenibacillus</taxon>
    </lineage>
</organism>
<name>A0ABR8N2Q6_9BACL</name>
<evidence type="ECO:0000313" key="1">
    <source>
        <dbReference type="EMBL" id="MBD3922436.1"/>
    </source>
</evidence>
<dbReference type="EMBL" id="JACXZA010000009">
    <property type="protein sequence ID" value="MBD3922436.1"/>
    <property type="molecule type" value="Genomic_DNA"/>
</dbReference>
<gene>
    <name evidence="1" type="ORF">H8B09_27030</name>
</gene>
<accession>A0ABR8N2Q6</accession>